<evidence type="ECO:0000259" key="3">
    <source>
        <dbReference type="PROSITE" id="PS51782"/>
    </source>
</evidence>
<evidence type="ECO:0000313" key="5">
    <source>
        <dbReference type="Proteomes" id="UP000076643"/>
    </source>
</evidence>
<dbReference type="STRING" id="43657.S4054249_04470"/>
<evidence type="ECO:0000313" key="4">
    <source>
        <dbReference type="EMBL" id="KZN46731.1"/>
    </source>
</evidence>
<dbReference type="GO" id="GO:0004222">
    <property type="term" value="F:metalloendopeptidase activity"/>
    <property type="evidence" value="ECO:0007669"/>
    <property type="project" value="TreeGrafter"/>
</dbReference>
<dbReference type="SUPFAM" id="SSF51261">
    <property type="entry name" value="Duplicated hybrid motif"/>
    <property type="match status" value="1"/>
</dbReference>
<comment type="similarity">
    <text evidence="1">Belongs to the E.coli NlpD/Haemophilus LppB family.</text>
</comment>
<dbReference type="PATRIC" id="fig|1365250.3.peg.279"/>
<feature type="domain" description="LysM" evidence="3">
    <location>
        <begin position="54"/>
        <end position="98"/>
    </location>
</feature>
<dbReference type="InterPro" id="IPR050570">
    <property type="entry name" value="Cell_wall_metabolism_enzyme"/>
</dbReference>
<dbReference type="RefSeq" id="WP_081216108.1">
    <property type="nucleotide sequence ID" value="NZ_AQHB01000014.1"/>
</dbReference>
<organism evidence="4 5">
    <name type="scientific">Pseudoalteromonas luteoviolacea DSM 6061</name>
    <dbReference type="NCBI Taxonomy" id="1365250"/>
    <lineage>
        <taxon>Bacteria</taxon>
        <taxon>Pseudomonadati</taxon>
        <taxon>Pseudomonadota</taxon>
        <taxon>Gammaproteobacteria</taxon>
        <taxon>Alteromonadales</taxon>
        <taxon>Pseudoalteromonadaceae</taxon>
        <taxon>Pseudoalteromonas</taxon>
    </lineage>
</organism>
<evidence type="ECO:0000256" key="2">
    <source>
        <dbReference type="SAM" id="MobiDB-lite"/>
    </source>
</evidence>
<dbReference type="AlphaFoldDB" id="A0A167BNG0"/>
<dbReference type="PROSITE" id="PS51257">
    <property type="entry name" value="PROKAR_LIPOPROTEIN"/>
    <property type="match status" value="1"/>
</dbReference>
<dbReference type="Gene3D" id="3.10.350.10">
    <property type="entry name" value="LysM domain"/>
    <property type="match status" value="1"/>
</dbReference>
<proteinExistence type="inferred from homology"/>
<dbReference type="Pfam" id="PF01551">
    <property type="entry name" value="Peptidase_M23"/>
    <property type="match status" value="1"/>
</dbReference>
<keyword evidence="5" id="KW-1185">Reference proteome</keyword>
<comment type="caution">
    <text evidence="4">The sequence shown here is derived from an EMBL/GenBank/DDBJ whole genome shotgun (WGS) entry which is preliminary data.</text>
</comment>
<dbReference type="PROSITE" id="PS51782">
    <property type="entry name" value="LYSM"/>
    <property type="match status" value="1"/>
</dbReference>
<dbReference type="PANTHER" id="PTHR21666:SF263">
    <property type="entry name" value="MUREIN HYDROLASE ACTIVATOR NLPD"/>
    <property type="match status" value="1"/>
</dbReference>
<sequence length="282" mass="31367">MDFGGVRVRQINSITIGLLCLTLGACTSVHKPAPVVNLSKGKTTSSKKIHIKNNRYKVKKGDTLFAIAFSASKDVRTVAKINNIKPPYTIYPGQTILLTYPKKANKSNKVSSSKIKNNTNNKPLNNKLSKKELDPPSQREYVQKQANKKTNDTSTLLNKKVRWNWPAVGKVTRRFSIKENGYKGIQITNKTGTSIKAAANGIVVYAGSALRGYGNLIILKHTDDYLSAYAHNSKLLVREQQQVKVGQKIAEMGNSDSSSVALRFEVRYRGKSVDPMRYLPRK</sequence>
<dbReference type="CDD" id="cd00118">
    <property type="entry name" value="LysM"/>
    <property type="match status" value="1"/>
</dbReference>
<dbReference type="InterPro" id="IPR018392">
    <property type="entry name" value="LysM"/>
</dbReference>
<dbReference type="InterPro" id="IPR016047">
    <property type="entry name" value="M23ase_b-sheet_dom"/>
</dbReference>
<dbReference type="Proteomes" id="UP000076643">
    <property type="component" value="Unassembled WGS sequence"/>
</dbReference>
<feature type="compositionally biased region" description="Low complexity" evidence="2">
    <location>
        <begin position="107"/>
        <end position="127"/>
    </location>
</feature>
<dbReference type="GO" id="GO:0009279">
    <property type="term" value="C:cell outer membrane"/>
    <property type="evidence" value="ECO:0007669"/>
    <property type="project" value="TreeGrafter"/>
</dbReference>
<accession>A0A167BNG0</accession>
<dbReference type="GO" id="GO:0032153">
    <property type="term" value="C:cell division site"/>
    <property type="evidence" value="ECO:0007669"/>
    <property type="project" value="TreeGrafter"/>
</dbReference>
<dbReference type="CDD" id="cd12797">
    <property type="entry name" value="M23_peptidase"/>
    <property type="match status" value="1"/>
</dbReference>
<protein>
    <recommendedName>
        <fullName evidence="3">LysM domain-containing protein</fullName>
    </recommendedName>
</protein>
<dbReference type="InterPro" id="IPR011055">
    <property type="entry name" value="Dup_hybrid_motif"/>
</dbReference>
<name>A0A167BNG0_9GAMM</name>
<dbReference type="Pfam" id="PF01476">
    <property type="entry name" value="LysM"/>
    <property type="match status" value="1"/>
</dbReference>
<dbReference type="EMBL" id="AUYB01000024">
    <property type="protein sequence ID" value="KZN46731.1"/>
    <property type="molecule type" value="Genomic_DNA"/>
</dbReference>
<reference evidence="4 5" key="1">
    <citation type="submission" date="2013-07" db="EMBL/GenBank/DDBJ databases">
        <title>Comparative Genomic and Metabolomic Analysis of Twelve Strains of Pseudoalteromonas luteoviolacea.</title>
        <authorList>
            <person name="Vynne N.G."/>
            <person name="Mansson M."/>
            <person name="Gram L."/>
        </authorList>
    </citation>
    <scope>NUCLEOTIDE SEQUENCE [LARGE SCALE GENOMIC DNA]</scope>
    <source>
        <strain evidence="4 5">DSM 6061</strain>
    </source>
</reference>
<dbReference type="InterPro" id="IPR036779">
    <property type="entry name" value="LysM_dom_sf"/>
</dbReference>
<feature type="region of interest" description="Disordered" evidence="2">
    <location>
        <begin position="107"/>
        <end position="153"/>
    </location>
</feature>
<gene>
    <name evidence="4" type="ORF">N475_06915</name>
</gene>
<dbReference type="Gene3D" id="2.70.70.10">
    <property type="entry name" value="Glucose Permease (Domain IIA)"/>
    <property type="match status" value="1"/>
</dbReference>
<dbReference type="SMART" id="SM00257">
    <property type="entry name" value="LysM"/>
    <property type="match status" value="1"/>
</dbReference>
<evidence type="ECO:0000256" key="1">
    <source>
        <dbReference type="ARBA" id="ARBA00038420"/>
    </source>
</evidence>
<dbReference type="PANTHER" id="PTHR21666">
    <property type="entry name" value="PEPTIDASE-RELATED"/>
    <property type="match status" value="1"/>
</dbReference>